<gene>
    <name evidence="8" type="ORF">PS833_03656</name>
</gene>
<proteinExistence type="predicted"/>
<dbReference type="GO" id="GO:0012505">
    <property type="term" value="C:endomembrane system"/>
    <property type="evidence" value="ECO:0007669"/>
    <property type="project" value="UniProtKB-SubCell"/>
</dbReference>
<evidence type="ECO:0000256" key="5">
    <source>
        <dbReference type="SAM" id="MobiDB-lite"/>
    </source>
</evidence>
<keyword evidence="4 6" id="KW-0472">Membrane</keyword>
<feature type="region of interest" description="Disordered" evidence="5">
    <location>
        <begin position="1"/>
        <end position="21"/>
    </location>
</feature>
<feature type="transmembrane region" description="Helical" evidence="6">
    <location>
        <begin position="52"/>
        <end position="71"/>
    </location>
</feature>
<accession>A0A5E7D9D8</accession>
<feature type="compositionally biased region" description="Basic and acidic residues" evidence="5">
    <location>
        <begin position="1"/>
        <end position="18"/>
    </location>
</feature>
<feature type="domain" description="DUF202" evidence="7">
    <location>
        <begin position="18"/>
        <end position="82"/>
    </location>
</feature>
<protein>
    <recommendedName>
        <fullName evidence="7">DUF202 domain-containing protein</fullName>
    </recommendedName>
</protein>
<evidence type="ECO:0000313" key="8">
    <source>
        <dbReference type="EMBL" id="VVO13963.1"/>
    </source>
</evidence>
<evidence type="ECO:0000256" key="6">
    <source>
        <dbReference type="SAM" id="Phobius"/>
    </source>
</evidence>
<dbReference type="Proteomes" id="UP000409037">
    <property type="component" value="Unassembled WGS sequence"/>
</dbReference>
<evidence type="ECO:0000256" key="1">
    <source>
        <dbReference type="ARBA" id="ARBA00004127"/>
    </source>
</evidence>
<comment type="subcellular location">
    <subcellularLocation>
        <location evidence="1">Endomembrane system</location>
        <topology evidence="1">Multi-pass membrane protein</topology>
    </subcellularLocation>
</comment>
<sequence length="117" mass="13141">MTRRRPDVRPLQAPHDDAGLQPERTSLAWGRTLLVLWVVACIFLRWMQTLGWLGALLAVLSVFAALYIWMTQRRRYRRSAHAIHTGRLRADVASVVFTGVMVACLAAVSLCAVLGRL</sequence>
<name>A0A5E7D9D8_PSEFL</name>
<dbReference type="OrthoDB" id="3701077at2"/>
<reference evidence="8 9" key="1">
    <citation type="submission" date="2019-09" db="EMBL/GenBank/DDBJ databases">
        <authorList>
            <person name="Chandra G."/>
            <person name="Truman W A."/>
        </authorList>
    </citation>
    <scope>NUCLEOTIDE SEQUENCE [LARGE SCALE GENOMIC DNA]</scope>
    <source>
        <strain evidence="8">PS833</strain>
    </source>
</reference>
<evidence type="ECO:0000313" key="9">
    <source>
        <dbReference type="Proteomes" id="UP000409037"/>
    </source>
</evidence>
<feature type="transmembrane region" description="Helical" evidence="6">
    <location>
        <begin position="92"/>
        <end position="115"/>
    </location>
</feature>
<dbReference type="EMBL" id="CABVHU010000009">
    <property type="protein sequence ID" value="VVO13963.1"/>
    <property type="molecule type" value="Genomic_DNA"/>
</dbReference>
<dbReference type="Pfam" id="PF02656">
    <property type="entry name" value="DUF202"/>
    <property type="match status" value="1"/>
</dbReference>
<keyword evidence="3 6" id="KW-1133">Transmembrane helix</keyword>
<dbReference type="InterPro" id="IPR003807">
    <property type="entry name" value="DUF202"/>
</dbReference>
<evidence type="ECO:0000256" key="2">
    <source>
        <dbReference type="ARBA" id="ARBA00022692"/>
    </source>
</evidence>
<evidence type="ECO:0000259" key="7">
    <source>
        <dbReference type="Pfam" id="PF02656"/>
    </source>
</evidence>
<dbReference type="AlphaFoldDB" id="A0A5E7D9D8"/>
<evidence type="ECO:0000256" key="3">
    <source>
        <dbReference type="ARBA" id="ARBA00022989"/>
    </source>
</evidence>
<organism evidence="8 9">
    <name type="scientific">Pseudomonas fluorescens</name>
    <dbReference type="NCBI Taxonomy" id="294"/>
    <lineage>
        <taxon>Bacteria</taxon>
        <taxon>Pseudomonadati</taxon>
        <taxon>Pseudomonadota</taxon>
        <taxon>Gammaproteobacteria</taxon>
        <taxon>Pseudomonadales</taxon>
        <taxon>Pseudomonadaceae</taxon>
        <taxon>Pseudomonas</taxon>
    </lineage>
</organism>
<evidence type="ECO:0000256" key="4">
    <source>
        <dbReference type="ARBA" id="ARBA00023136"/>
    </source>
</evidence>
<feature type="transmembrane region" description="Helical" evidence="6">
    <location>
        <begin position="28"/>
        <end position="46"/>
    </location>
</feature>
<keyword evidence="2 6" id="KW-0812">Transmembrane</keyword>
<dbReference type="RefSeq" id="WP_150799095.1">
    <property type="nucleotide sequence ID" value="NZ_CABVHU010000009.1"/>
</dbReference>